<keyword evidence="3" id="KW-1185">Reference proteome</keyword>
<sequence length="217" mass="24971">MAGAPVRTWRNHEREFRVYPDRFYKRSFRPEEFLTNIHGETVVPHQRTARLENEAQCLHFILENTNIPVPKVLEAYEENGSFILVTELITGRDIKDLETTEQALVMKEVESHVAALCSLRSDRPGGPTGIMCPLPRILQRFPAGTAWVPKKSAESEYGFCHCDLGWPNIIIDSDYPRIRAIIDWEYAGYWPEFFELHTIATCDRPEHSSRALRNATG</sequence>
<dbReference type="InterPro" id="IPR051678">
    <property type="entry name" value="AGP_Transferase"/>
</dbReference>
<dbReference type="Pfam" id="PF01636">
    <property type="entry name" value="APH"/>
    <property type="match status" value="1"/>
</dbReference>
<accession>A0A179I7T9</accession>
<evidence type="ECO:0000313" key="3">
    <source>
        <dbReference type="Proteomes" id="UP000243081"/>
    </source>
</evidence>
<proteinExistence type="predicted"/>
<dbReference type="EMBL" id="LUKN01002662">
    <property type="protein sequence ID" value="OAQ98736.1"/>
    <property type="molecule type" value="Genomic_DNA"/>
</dbReference>
<dbReference type="CDD" id="cd05120">
    <property type="entry name" value="APH_ChoK_like"/>
    <property type="match status" value="1"/>
</dbReference>
<feature type="domain" description="Aminoglycoside phosphotransferase" evidence="1">
    <location>
        <begin position="148"/>
        <end position="198"/>
    </location>
</feature>
<comment type="caution">
    <text evidence="2">The sequence shown here is derived from an EMBL/GenBank/DDBJ whole genome shotgun (WGS) entry which is preliminary data.</text>
</comment>
<dbReference type="PANTHER" id="PTHR21310">
    <property type="entry name" value="AMINOGLYCOSIDE PHOSPHOTRANSFERASE-RELATED-RELATED"/>
    <property type="match status" value="1"/>
</dbReference>
<dbReference type="Gene3D" id="3.90.1200.10">
    <property type="match status" value="1"/>
</dbReference>
<evidence type="ECO:0000313" key="2">
    <source>
        <dbReference type="EMBL" id="OAQ98736.1"/>
    </source>
</evidence>
<evidence type="ECO:0000259" key="1">
    <source>
        <dbReference type="Pfam" id="PF01636"/>
    </source>
</evidence>
<reference evidence="2 3" key="1">
    <citation type="submission" date="2016-03" db="EMBL/GenBank/DDBJ databases">
        <title>Fine-scale spatial genetic structure of a fungal parasite of coffee scale insects.</title>
        <authorList>
            <person name="Jackson D."/>
            <person name="Zemenick K.A."/>
            <person name="Malloure B."/>
            <person name="Quandt C.A."/>
            <person name="James T.Y."/>
        </authorList>
    </citation>
    <scope>NUCLEOTIDE SEQUENCE [LARGE SCALE GENOMIC DNA]</scope>
    <source>
        <strain evidence="2 3">UM487</strain>
    </source>
</reference>
<dbReference type="Proteomes" id="UP000243081">
    <property type="component" value="Unassembled WGS sequence"/>
</dbReference>
<gene>
    <name evidence="2" type="ORF">LLEC1_06220</name>
</gene>
<dbReference type="InterPro" id="IPR002575">
    <property type="entry name" value="Aminoglycoside_PTrfase"/>
</dbReference>
<protein>
    <recommendedName>
        <fullName evidence="1">Aminoglycoside phosphotransferase domain-containing protein</fullName>
    </recommendedName>
</protein>
<organism evidence="2 3">
    <name type="scientific">Cordyceps confragosa</name>
    <name type="common">Lecanicillium lecanii</name>
    <dbReference type="NCBI Taxonomy" id="2714763"/>
    <lineage>
        <taxon>Eukaryota</taxon>
        <taxon>Fungi</taxon>
        <taxon>Dikarya</taxon>
        <taxon>Ascomycota</taxon>
        <taxon>Pezizomycotina</taxon>
        <taxon>Sordariomycetes</taxon>
        <taxon>Hypocreomycetidae</taxon>
        <taxon>Hypocreales</taxon>
        <taxon>Cordycipitaceae</taxon>
        <taxon>Akanthomyces</taxon>
    </lineage>
</organism>
<dbReference type="SUPFAM" id="SSF56112">
    <property type="entry name" value="Protein kinase-like (PK-like)"/>
    <property type="match status" value="1"/>
</dbReference>
<dbReference type="InterPro" id="IPR011009">
    <property type="entry name" value="Kinase-like_dom_sf"/>
</dbReference>
<dbReference type="PANTHER" id="PTHR21310:SF48">
    <property type="entry name" value="AMINOGLYCOSIDE PHOSPHOTRANSFERASE DOMAIN-CONTAINING PROTEIN"/>
    <property type="match status" value="1"/>
</dbReference>
<dbReference type="AlphaFoldDB" id="A0A179I7T9"/>
<dbReference type="OrthoDB" id="2906425at2759"/>
<name>A0A179I7T9_CORDF</name>